<dbReference type="EMBL" id="KZ805506">
    <property type="protein sequence ID" value="PVH95160.1"/>
    <property type="molecule type" value="Genomic_DNA"/>
</dbReference>
<evidence type="ECO:0000313" key="3">
    <source>
        <dbReference type="Proteomes" id="UP000244855"/>
    </source>
</evidence>
<dbReference type="Pfam" id="PF11807">
    <property type="entry name" value="UstYa"/>
    <property type="match status" value="1"/>
</dbReference>
<dbReference type="AlphaFoldDB" id="A0A2V1DAN2"/>
<dbReference type="STRING" id="97972.A0A2V1DAN2"/>
<comment type="similarity">
    <text evidence="1">Belongs to the ustYa family.</text>
</comment>
<organism evidence="2 3">
    <name type="scientific">Periconia macrospinosa</name>
    <dbReference type="NCBI Taxonomy" id="97972"/>
    <lineage>
        <taxon>Eukaryota</taxon>
        <taxon>Fungi</taxon>
        <taxon>Dikarya</taxon>
        <taxon>Ascomycota</taxon>
        <taxon>Pezizomycotina</taxon>
        <taxon>Dothideomycetes</taxon>
        <taxon>Pleosporomycetidae</taxon>
        <taxon>Pleosporales</taxon>
        <taxon>Massarineae</taxon>
        <taxon>Periconiaceae</taxon>
        <taxon>Periconia</taxon>
    </lineage>
</organism>
<gene>
    <name evidence="2" type="ORF">DM02DRAFT_506316</name>
</gene>
<dbReference type="InterPro" id="IPR021765">
    <property type="entry name" value="UstYa-like"/>
</dbReference>
<name>A0A2V1DAN2_9PLEO</name>
<keyword evidence="3" id="KW-1185">Reference proteome</keyword>
<dbReference type="GO" id="GO:0043386">
    <property type="term" value="P:mycotoxin biosynthetic process"/>
    <property type="evidence" value="ECO:0007669"/>
    <property type="project" value="InterPro"/>
</dbReference>
<accession>A0A2V1DAN2</accession>
<evidence type="ECO:0000313" key="2">
    <source>
        <dbReference type="EMBL" id="PVH95160.1"/>
    </source>
</evidence>
<dbReference type="PANTHER" id="PTHR33365">
    <property type="entry name" value="YALI0B05434P"/>
    <property type="match status" value="1"/>
</dbReference>
<protein>
    <submittedName>
        <fullName evidence="2">Uncharacterized protein</fullName>
    </submittedName>
</protein>
<sequence length="133" mass="15324">VKLDYSESDVLWWNTEYSAENASEAELNRLWDSTIPWESGIIALSNEEAAAMNLPDSQPFPWDSKNKKIFIVNAHHLLHCVRNIYISIHQYRNNLTQTIAYHHILHCIDSLRIETMCTADDTPRYVPLNSAAP</sequence>
<dbReference type="OrthoDB" id="3687641at2759"/>
<feature type="non-terminal residue" evidence="2">
    <location>
        <position position="133"/>
    </location>
</feature>
<feature type="non-terminal residue" evidence="2">
    <location>
        <position position="1"/>
    </location>
</feature>
<dbReference type="Proteomes" id="UP000244855">
    <property type="component" value="Unassembled WGS sequence"/>
</dbReference>
<proteinExistence type="inferred from homology"/>
<reference evidence="2 3" key="1">
    <citation type="journal article" date="2018" name="Sci. Rep.">
        <title>Comparative genomics provides insights into the lifestyle and reveals functional heterogeneity of dark septate endophytic fungi.</title>
        <authorList>
            <person name="Knapp D.G."/>
            <person name="Nemeth J.B."/>
            <person name="Barry K."/>
            <person name="Hainaut M."/>
            <person name="Henrissat B."/>
            <person name="Johnson J."/>
            <person name="Kuo A."/>
            <person name="Lim J.H.P."/>
            <person name="Lipzen A."/>
            <person name="Nolan M."/>
            <person name="Ohm R.A."/>
            <person name="Tamas L."/>
            <person name="Grigoriev I.V."/>
            <person name="Spatafora J.W."/>
            <person name="Nagy L.G."/>
            <person name="Kovacs G.M."/>
        </authorList>
    </citation>
    <scope>NUCLEOTIDE SEQUENCE [LARGE SCALE GENOMIC DNA]</scope>
    <source>
        <strain evidence="2 3">DSE2036</strain>
    </source>
</reference>
<evidence type="ECO:0000256" key="1">
    <source>
        <dbReference type="ARBA" id="ARBA00035112"/>
    </source>
</evidence>
<dbReference type="PANTHER" id="PTHR33365:SF6">
    <property type="entry name" value="OXIDASE USTYA"/>
    <property type="match status" value="1"/>
</dbReference>